<dbReference type="Gene3D" id="2.130.10.120">
    <property type="entry name" value="Prolyl oligopeptidase, N-terminal domain"/>
    <property type="match status" value="1"/>
</dbReference>
<evidence type="ECO:0000256" key="1">
    <source>
        <dbReference type="ARBA" id="ARBA00001070"/>
    </source>
</evidence>
<name>A0A518CJ93_9PLAN</name>
<keyword evidence="7" id="KW-0732">Signal</keyword>
<dbReference type="GO" id="GO:0005829">
    <property type="term" value="C:cytosol"/>
    <property type="evidence" value="ECO:0007669"/>
    <property type="project" value="TreeGrafter"/>
</dbReference>
<sequence length="706" mass="80237" precursor="true">MKLNVLLSAVFLMCGVIVALAESVDYPESKIMNQVDNYHGTEVADPYRWLEDDVRESAVVKQWVEKQNEVTFDYLEKLPMREAFQKKLEQLWNFERYSIPYKIGGRYFYRRNDGLQNQSVLYVLDELDGEPRVLLDPNQLSEDGTTALARYTISDDGKLMAYALSESGSDWNKWYVMDIDTGEKRSDEIQFTKFTSATWTKDNQGFFYSRFPEPKDDFQDLNKNQKVYYHRIGTPQAEDKLIYERPDEPDWGFANSISDDGRYLILSAWKGTDPKARIFYKDLTVDNSAPVALIDHFENEYGFLGNDGELFYFVTDKDAPRRRVIAIDLNKPEPENWREIIPEAEAKLDDVSLVNNLFVINYLEDVKSRVRIFNVAGKHVRDVELAGIGTASGFNGERTDTETFYAFQSFIQPPTIYRYNLITGEQEIFRKPEVDFSPEDLEVQQVFYESKDGTPIPMFLISKKGLQQNCENATILYGYGGFGISLTPGFSVGWLSWVEMGGVVAIANLRGGGEYGEEWHQAGTKLNKQNVFDDFISAGKWLIENNYTQPAKLGITGRSNGGLLIGAVLNQAPELFGAAVPGVGVMDMLRFHQFTAGRYWVDDYGSAENPEEFDALYAYSPYHNIKEVEYPATLVITADTDDRVVPGHSFKYIARLQEQQQGEAPVMIRIETSAGHGAGTPISKVIEEKADTWAFFAKHLGLKQSP</sequence>
<dbReference type="EC" id="3.4.21.26" evidence="3"/>
<dbReference type="InterPro" id="IPR051167">
    <property type="entry name" value="Prolyl_oligopep/macrocyclase"/>
</dbReference>
<dbReference type="PANTHER" id="PTHR42881:SF2">
    <property type="entry name" value="PROLYL ENDOPEPTIDASE"/>
    <property type="match status" value="1"/>
</dbReference>
<keyword evidence="11" id="KW-1185">Reference proteome</keyword>
<comment type="similarity">
    <text evidence="2">Belongs to the peptidase S9A family.</text>
</comment>
<dbReference type="KEGG" id="plon:Pla110_10060"/>
<dbReference type="FunFam" id="2.130.10.120:FF:000001">
    <property type="entry name" value="Prolyl endopeptidase"/>
    <property type="match status" value="1"/>
</dbReference>
<feature type="chain" id="PRO_5021859260" description="prolyl oligopeptidase" evidence="7">
    <location>
        <begin position="22"/>
        <end position="706"/>
    </location>
</feature>
<dbReference type="GO" id="GO:0004252">
    <property type="term" value="F:serine-type endopeptidase activity"/>
    <property type="evidence" value="ECO:0007669"/>
    <property type="project" value="UniProtKB-EC"/>
</dbReference>
<keyword evidence="6" id="KW-0720">Serine protease</keyword>
<dbReference type="InterPro" id="IPR002471">
    <property type="entry name" value="Pept_S9_AS"/>
</dbReference>
<keyword evidence="5 10" id="KW-0378">Hydrolase</keyword>
<proteinExistence type="inferred from homology"/>
<dbReference type="InterPro" id="IPR029058">
    <property type="entry name" value="AB_hydrolase_fold"/>
</dbReference>
<evidence type="ECO:0000256" key="7">
    <source>
        <dbReference type="SAM" id="SignalP"/>
    </source>
</evidence>
<evidence type="ECO:0000259" key="8">
    <source>
        <dbReference type="Pfam" id="PF00326"/>
    </source>
</evidence>
<feature type="signal peptide" evidence="7">
    <location>
        <begin position="1"/>
        <end position="21"/>
    </location>
</feature>
<dbReference type="PRINTS" id="PR00862">
    <property type="entry name" value="PROLIGOPTASE"/>
</dbReference>
<dbReference type="PROSITE" id="PS00708">
    <property type="entry name" value="PRO_ENDOPEP_SER"/>
    <property type="match status" value="1"/>
</dbReference>
<evidence type="ECO:0000256" key="2">
    <source>
        <dbReference type="ARBA" id="ARBA00005228"/>
    </source>
</evidence>
<dbReference type="SUPFAM" id="SSF53474">
    <property type="entry name" value="alpha/beta-Hydrolases"/>
    <property type="match status" value="1"/>
</dbReference>
<dbReference type="Gene3D" id="3.40.50.1820">
    <property type="entry name" value="alpha/beta hydrolase"/>
    <property type="match status" value="1"/>
</dbReference>
<keyword evidence="4" id="KW-0645">Protease</keyword>
<dbReference type="Pfam" id="PF02897">
    <property type="entry name" value="Peptidase_S9_N"/>
    <property type="match status" value="1"/>
</dbReference>
<organism evidence="10 11">
    <name type="scientific">Polystyrenella longa</name>
    <dbReference type="NCBI Taxonomy" id="2528007"/>
    <lineage>
        <taxon>Bacteria</taxon>
        <taxon>Pseudomonadati</taxon>
        <taxon>Planctomycetota</taxon>
        <taxon>Planctomycetia</taxon>
        <taxon>Planctomycetales</taxon>
        <taxon>Planctomycetaceae</taxon>
        <taxon>Polystyrenella</taxon>
    </lineage>
</organism>
<dbReference type="Proteomes" id="UP000317178">
    <property type="component" value="Chromosome"/>
</dbReference>
<dbReference type="Pfam" id="PF00326">
    <property type="entry name" value="Peptidase_S9"/>
    <property type="match status" value="1"/>
</dbReference>
<dbReference type="PANTHER" id="PTHR42881">
    <property type="entry name" value="PROLYL ENDOPEPTIDASE"/>
    <property type="match status" value="1"/>
</dbReference>
<dbReference type="InterPro" id="IPR001375">
    <property type="entry name" value="Peptidase_S9_cat"/>
</dbReference>
<evidence type="ECO:0000256" key="6">
    <source>
        <dbReference type="ARBA" id="ARBA00022825"/>
    </source>
</evidence>
<comment type="catalytic activity">
    <reaction evidence="1">
        <text>Hydrolysis of Pro-|-Xaa &gt;&gt; Ala-|-Xaa in oligopeptides.</text>
        <dbReference type="EC" id="3.4.21.26"/>
    </reaction>
</comment>
<evidence type="ECO:0000313" key="11">
    <source>
        <dbReference type="Proteomes" id="UP000317178"/>
    </source>
</evidence>
<evidence type="ECO:0000259" key="9">
    <source>
        <dbReference type="Pfam" id="PF02897"/>
    </source>
</evidence>
<evidence type="ECO:0000256" key="3">
    <source>
        <dbReference type="ARBA" id="ARBA00011897"/>
    </source>
</evidence>
<dbReference type="FunFam" id="3.40.50.1820:FF:000005">
    <property type="entry name" value="Prolyl endopeptidase"/>
    <property type="match status" value="1"/>
</dbReference>
<dbReference type="GO" id="GO:0006508">
    <property type="term" value="P:proteolysis"/>
    <property type="evidence" value="ECO:0007669"/>
    <property type="project" value="UniProtKB-KW"/>
</dbReference>
<feature type="domain" description="Peptidase S9 prolyl oligopeptidase catalytic" evidence="8">
    <location>
        <begin position="496"/>
        <end position="701"/>
    </location>
</feature>
<evidence type="ECO:0000313" key="10">
    <source>
        <dbReference type="EMBL" id="QDU79298.1"/>
    </source>
</evidence>
<dbReference type="InterPro" id="IPR023302">
    <property type="entry name" value="Pept_S9A_N"/>
</dbReference>
<feature type="domain" description="Peptidase S9A N-terminal" evidence="9">
    <location>
        <begin position="29"/>
        <end position="431"/>
    </location>
</feature>
<protein>
    <recommendedName>
        <fullName evidence="3">prolyl oligopeptidase</fullName>
        <ecNumber evidence="3">3.4.21.26</ecNumber>
    </recommendedName>
</protein>
<evidence type="ECO:0000256" key="5">
    <source>
        <dbReference type="ARBA" id="ARBA00022801"/>
    </source>
</evidence>
<accession>A0A518CJ93</accession>
<dbReference type="InterPro" id="IPR002470">
    <property type="entry name" value="Peptidase_S9A"/>
</dbReference>
<dbReference type="EMBL" id="CP036281">
    <property type="protein sequence ID" value="QDU79298.1"/>
    <property type="molecule type" value="Genomic_DNA"/>
</dbReference>
<dbReference type="GO" id="GO:0070012">
    <property type="term" value="F:oligopeptidase activity"/>
    <property type="evidence" value="ECO:0007669"/>
    <property type="project" value="TreeGrafter"/>
</dbReference>
<reference evidence="10 11" key="1">
    <citation type="submission" date="2019-02" db="EMBL/GenBank/DDBJ databases">
        <title>Deep-cultivation of Planctomycetes and their phenomic and genomic characterization uncovers novel biology.</title>
        <authorList>
            <person name="Wiegand S."/>
            <person name="Jogler M."/>
            <person name="Boedeker C."/>
            <person name="Pinto D."/>
            <person name="Vollmers J."/>
            <person name="Rivas-Marin E."/>
            <person name="Kohn T."/>
            <person name="Peeters S.H."/>
            <person name="Heuer A."/>
            <person name="Rast P."/>
            <person name="Oberbeckmann S."/>
            <person name="Bunk B."/>
            <person name="Jeske O."/>
            <person name="Meyerdierks A."/>
            <person name="Storesund J.E."/>
            <person name="Kallscheuer N."/>
            <person name="Luecker S."/>
            <person name="Lage O.M."/>
            <person name="Pohl T."/>
            <person name="Merkel B.J."/>
            <person name="Hornburger P."/>
            <person name="Mueller R.-W."/>
            <person name="Bruemmer F."/>
            <person name="Labrenz M."/>
            <person name="Spormann A.M."/>
            <person name="Op den Camp H."/>
            <person name="Overmann J."/>
            <person name="Amann R."/>
            <person name="Jetten M.S.M."/>
            <person name="Mascher T."/>
            <person name="Medema M.H."/>
            <person name="Devos D.P."/>
            <person name="Kaster A.-K."/>
            <person name="Ovreas L."/>
            <person name="Rohde M."/>
            <person name="Galperin M.Y."/>
            <person name="Jogler C."/>
        </authorList>
    </citation>
    <scope>NUCLEOTIDE SEQUENCE [LARGE SCALE GENOMIC DNA]</scope>
    <source>
        <strain evidence="10 11">Pla110</strain>
    </source>
</reference>
<gene>
    <name evidence="10" type="primary">f1pep1</name>
    <name evidence="10" type="ORF">Pla110_10060</name>
</gene>
<evidence type="ECO:0000256" key="4">
    <source>
        <dbReference type="ARBA" id="ARBA00022670"/>
    </source>
</evidence>
<dbReference type="SUPFAM" id="SSF50993">
    <property type="entry name" value="Peptidase/esterase 'gauge' domain"/>
    <property type="match status" value="1"/>
</dbReference>
<dbReference type="AlphaFoldDB" id="A0A518CJ93"/>